<dbReference type="PANTHER" id="PTHR10926">
    <property type="entry name" value="CELL CYCLE CONTROL PROTEIN 50"/>
    <property type="match status" value="1"/>
</dbReference>
<keyword evidence="3 7" id="KW-0812">Transmembrane</keyword>
<evidence type="ECO:0000256" key="4">
    <source>
        <dbReference type="ARBA" id="ARBA00022989"/>
    </source>
</evidence>
<evidence type="ECO:0000256" key="6">
    <source>
        <dbReference type="PIRNR" id="PIRNR015840"/>
    </source>
</evidence>
<reference evidence="8 9" key="1">
    <citation type="submission" date="2024-04" db="EMBL/GenBank/DDBJ databases">
        <title>Tritrichomonas musculus Genome.</title>
        <authorList>
            <person name="Alves-Ferreira E."/>
            <person name="Grigg M."/>
            <person name="Lorenzi H."/>
            <person name="Galac M."/>
        </authorList>
    </citation>
    <scope>NUCLEOTIDE SEQUENCE [LARGE SCALE GENOMIC DNA]</scope>
    <source>
        <strain evidence="8 9">EAF2021</strain>
    </source>
</reference>
<feature type="transmembrane region" description="Helical" evidence="7">
    <location>
        <begin position="268"/>
        <end position="292"/>
    </location>
</feature>
<accession>A0ABR2JWM2</accession>
<evidence type="ECO:0000256" key="3">
    <source>
        <dbReference type="ARBA" id="ARBA00022692"/>
    </source>
</evidence>
<protein>
    <recommendedName>
        <fullName evidence="10">Cell cycle control protein</fullName>
    </recommendedName>
</protein>
<proteinExistence type="inferred from homology"/>
<dbReference type="Pfam" id="PF03381">
    <property type="entry name" value="CDC50"/>
    <property type="match status" value="1"/>
</dbReference>
<dbReference type="PANTHER" id="PTHR10926:SF0">
    <property type="entry name" value="CDC50, ISOFORM A"/>
    <property type="match status" value="1"/>
</dbReference>
<keyword evidence="9" id="KW-1185">Reference proteome</keyword>
<dbReference type="EMBL" id="JAPFFF010000009">
    <property type="protein sequence ID" value="KAK8883240.1"/>
    <property type="molecule type" value="Genomic_DNA"/>
</dbReference>
<evidence type="ECO:0008006" key="10">
    <source>
        <dbReference type="Google" id="ProtNLM"/>
    </source>
</evidence>
<evidence type="ECO:0000256" key="5">
    <source>
        <dbReference type="ARBA" id="ARBA00023136"/>
    </source>
</evidence>
<comment type="similarity">
    <text evidence="2 6">Belongs to the CDC50/LEM3 family.</text>
</comment>
<gene>
    <name evidence="8" type="ORF">M9Y10_045891</name>
</gene>
<evidence type="ECO:0000313" key="8">
    <source>
        <dbReference type="EMBL" id="KAK8883240.1"/>
    </source>
</evidence>
<evidence type="ECO:0000256" key="7">
    <source>
        <dbReference type="SAM" id="Phobius"/>
    </source>
</evidence>
<dbReference type="PIRSF" id="PIRSF015840">
    <property type="entry name" value="DUF284_TM_euk"/>
    <property type="match status" value="1"/>
</dbReference>
<comment type="caution">
    <text evidence="8">The sequence shown here is derived from an EMBL/GenBank/DDBJ whole genome shotgun (WGS) entry which is preliminary data.</text>
</comment>
<organism evidence="8 9">
    <name type="scientific">Tritrichomonas musculus</name>
    <dbReference type="NCBI Taxonomy" id="1915356"/>
    <lineage>
        <taxon>Eukaryota</taxon>
        <taxon>Metamonada</taxon>
        <taxon>Parabasalia</taxon>
        <taxon>Tritrichomonadida</taxon>
        <taxon>Tritrichomonadidae</taxon>
        <taxon>Tritrichomonas</taxon>
    </lineage>
</organism>
<keyword evidence="4 7" id="KW-1133">Transmembrane helix</keyword>
<dbReference type="InterPro" id="IPR005045">
    <property type="entry name" value="CDC50/LEM3_fam"/>
</dbReference>
<comment type="subcellular location">
    <subcellularLocation>
        <location evidence="1">Membrane</location>
        <topology evidence="1">Multi-pass membrane protein</topology>
    </subcellularLocation>
</comment>
<evidence type="ECO:0000256" key="2">
    <source>
        <dbReference type="ARBA" id="ARBA00009457"/>
    </source>
</evidence>
<keyword evidence="5 6" id="KW-0472">Membrane</keyword>
<evidence type="ECO:0000313" key="9">
    <source>
        <dbReference type="Proteomes" id="UP001470230"/>
    </source>
</evidence>
<sequence length="309" mass="35501">MSEAKADIPHSKSTFKQQKLYSCRLFINPLTSAIFYFSLSIISLAIGISYISTSKDVWEKEIRYDDICDGKETCNVKLVIDKDRDESELFLYYKLTNFFHSNYMYTSSKNWDQLEGKYETGKKLDRCKPVQSIDGSILAPCGALPSSVFNDTFDIDSNLAIFEKSGISAPKSKDIFKKTNEKYSSPGAWLSNNEIFPDGQTDERFINWIQTAAFPEFRKLWGRTNKKIKLNKGEYDIIIHNNFPVSSFKGKKYIVFSETFWSGGSNNFLGYFFMALFGITLLIGIIVTVLYVTNSFPLYRHIKTLNELF</sequence>
<dbReference type="Proteomes" id="UP001470230">
    <property type="component" value="Unassembled WGS sequence"/>
</dbReference>
<evidence type="ECO:0000256" key="1">
    <source>
        <dbReference type="ARBA" id="ARBA00004141"/>
    </source>
</evidence>
<name>A0ABR2JWM2_9EUKA</name>